<dbReference type="Proteomes" id="UP000307440">
    <property type="component" value="Unassembled WGS sequence"/>
</dbReference>
<protein>
    <submittedName>
        <fullName evidence="2">Uncharacterized protein</fullName>
    </submittedName>
</protein>
<dbReference type="AlphaFoldDB" id="A0A5C3KLD3"/>
<organism evidence="2 3">
    <name type="scientific">Coprinopsis marcescibilis</name>
    <name type="common">Agaric fungus</name>
    <name type="synonym">Psathyrella marcescibilis</name>
    <dbReference type="NCBI Taxonomy" id="230819"/>
    <lineage>
        <taxon>Eukaryota</taxon>
        <taxon>Fungi</taxon>
        <taxon>Dikarya</taxon>
        <taxon>Basidiomycota</taxon>
        <taxon>Agaricomycotina</taxon>
        <taxon>Agaricomycetes</taxon>
        <taxon>Agaricomycetidae</taxon>
        <taxon>Agaricales</taxon>
        <taxon>Agaricineae</taxon>
        <taxon>Psathyrellaceae</taxon>
        <taxon>Coprinopsis</taxon>
    </lineage>
</organism>
<evidence type="ECO:0000313" key="2">
    <source>
        <dbReference type="EMBL" id="TFK20743.1"/>
    </source>
</evidence>
<sequence length="170" mass="16847">MQFTIGALVSVAVMLSAQAVSAVDLRFYHAGNCAGGFGSCNNIGSGVCCIAGGVPGASVQAVGGGVGTTFAYGTQACHVGPVVSAGGGSCVRPSFAAFASRWTSPGFTRREATEGGPCAELDTFGFTNDNGDEVSYKIPDERRASIVAALAKGDDAALKASADGLTPVSA</sequence>
<gene>
    <name evidence="2" type="ORF">FA15DRAFT_696753</name>
</gene>
<reference evidence="2 3" key="1">
    <citation type="journal article" date="2019" name="Nat. Ecol. Evol.">
        <title>Megaphylogeny resolves global patterns of mushroom evolution.</title>
        <authorList>
            <person name="Varga T."/>
            <person name="Krizsan K."/>
            <person name="Foldi C."/>
            <person name="Dima B."/>
            <person name="Sanchez-Garcia M."/>
            <person name="Sanchez-Ramirez S."/>
            <person name="Szollosi G.J."/>
            <person name="Szarkandi J.G."/>
            <person name="Papp V."/>
            <person name="Albert L."/>
            <person name="Andreopoulos W."/>
            <person name="Angelini C."/>
            <person name="Antonin V."/>
            <person name="Barry K.W."/>
            <person name="Bougher N.L."/>
            <person name="Buchanan P."/>
            <person name="Buyck B."/>
            <person name="Bense V."/>
            <person name="Catcheside P."/>
            <person name="Chovatia M."/>
            <person name="Cooper J."/>
            <person name="Damon W."/>
            <person name="Desjardin D."/>
            <person name="Finy P."/>
            <person name="Geml J."/>
            <person name="Haridas S."/>
            <person name="Hughes K."/>
            <person name="Justo A."/>
            <person name="Karasinski D."/>
            <person name="Kautmanova I."/>
            <person name="Kiss B."/>
            <person name="Kocsube S."/>
            <person name="Kotiranta H."/>
            <person name="LaButti K.M."/>
            <person name="Lechner B.E."/>
            <person name="Liimatainen K."/>
            <person name="Lipzen A."/>
            <person name="Lukacs Z."/>
            <person name="Mihaltcheva S."/>
            <person name="Morgado L.N."/>
            <person name="Niskanen T."/>
            <person name="Noordeloos M.E."/>
            <person name="Ohm R.A."/>
            <person name="Ortiz-Santana B."/>
            <person name="Ovrebo C."/>
            <person name="Racz N."/>
            <person name="Riley R."/>
            <person name="Savchenko A."/>
            <person name="Shiryaev A."/>
            <person name="Soop K."/>
            <person name="Spirin V."/>
            <person name="Szebenyi C."/>
            <person name="Tomsovsky M."/>
            <person name="Tulloss R.E."/>
            <person name="Uehling J."/>
            <person name="Grigoriev I.V."/>
            <person name="Vagvolgyi C."/>
            <person name="Papp T."/>
            <person name="Martin F.M."/>
            <person name="Miettinen O."/>
            <person name="Hibbett D.S."/>
            <person name="Nagy L.G."/>
        </authorList>
    </citation>
    <scope>NUCLEOTIDE SEQUENCE [LARGE SCALE GENOMIC DNA]</scope>
    <source>
        <strain evidence="2 3">CBS 121175</strain>
    </source>
</reference>
<accession>A0A5C3KLD3</accession>
<dbReference type="EMBL" id="ML210289">
    <property type="protein sequence ID" value="TFK20743.1"/>
    <property type="molecule type" value="Genomic_DNA"/>
</dbReference>
<feature type="chain" id="PRO_5023048521" evidence="1">
    <location>
        <begin position="23"/>
        <end position="170"/>
    </location>
</feature>
<keyword evidence="1" id="KW-0732">Signal</keyword>
<keyword evidence="3" id="KW-1185">Reference proteome</keyword>
<evidence type="ECO:0000313" key="3">
    <source>
        <dbReference type="Proteomes" id="UP000307440"/>
    </source>
</evidence>
<feature type="signal peptide" evidence="1">
    <location>
        <begin position="1"/>
        <end position="22"/>
    </location>
</feature>
<proteinExistence type="predicted"/>
<name>A0A5C3KLD3_COPMA</name>
<evidence type="ECO:0000256" key="1">
    <source>
        <dbReference type="SAM" id="SignalP"/>
    </source>
</evidence>